<evidence type="ECO:0000313" key="1">
    <source>
        <dbReference type="EMBL" id="ELQ42800.1"/>
    </source>
</evidence>
<reference evidence="1" key="1">
    <citation type="journal article" date="2012" name="PLoS Genet.">
        <title>Comparative analysis of the genomes of two field isolates of the rice blast fungus Magnaporthe oryzae.</title>
        <authorList>
            <person name="Xue M."/>
            <person name="Yang J."/>
            <person name="Li Z."/>
            <person name="Hu S."/>
            <person name="Yao N."/>
            <person name="Dean R.A."/>
            <person name="Zhao W."/>
            <person name="Shen M."/>
            <person name="Zhang H."/>
            <person name="Li C."/>
            <person name="Liu L."/>
            <person name="Cao L."/>
            <person name="Xu X."/>
            <person name="Xing Y."/>
            <person name="Hsiang T."/>
            <person name="Zhang Z."/>
            <person name="Xu J.R."/>
            <person name="Peng Y.L."/>
        </authorList>
    </citation>
    <scope>NUCLEOTIDE SEQUENCE</scope>
    <source>
        <strain evidence="1">Y34</strain>
    </source>
</reference>
<proteinExistence type="predicted"/>
<dbReference type="Proteomes" id="UP000011086">
    <property type="component" value="Unassembled WGS sequence"/>
</dbReference>
<dbReference type="EMBL" id="JH793704">
    <property type="protein sequence ID" value="ELQ42800.1"/>
    <property type="molecule type" value="Genomic_DNA"/>
</dbReference>
<dbReference type="AlphaFoldDB" id="A0AA97P688"/>
<accession>A0AA97P688</accession>
<name>A0AA97P688_PYRO3</name>
<sequence length="62" mass="7195">MSVAVPRRLAVEAGWAAFVTWNDYYYYKSYTMTCRIQPNRMIISRIAVYDIKLSSSTMNAYG</sequence>
<gene>
    <name evidence="1" type="ORF">OOU_Y34scaffold00194g113</name>
</gene>
<organism evidence="1">
    <name type="scientific">Pyricularia oryzae (strain Y34)</name>
    <name type="common">Rice blast fungus</name>
    <name type="synonym">Magnaporthe oryzae</name>
    <dbReference type="NCBI Taxonomy" id="1143189"/>
    <lineage>
        <taxon>Eukaryota</taxon>
        <taxon>Fungi</taxon>
        <taxon>Dikarya</taxon>
        <taxon>Ascomycota</taxon>
        <taxon>Pezizomycotina</taxon>
        <taxon>Sordariomycetes</taxon>
        <taxon>Sordariomycetidae</taxon>
        <taxon>Magnaporthales</taxon>
        <taxon>Pyriculariaceae</taxon>
        <taxon>Pyricularia</taxon>
    </lineage>
</organism>
<protein>
    <submittedName>
        <fullName evidence="1">Uncharacterized protein</fullName>
    </submittedName>
</protein>